<sequence length="254" mass="27919">MQDGVKTLVRGGSGGASDAKVACETLLNVDPPPGFPAESFYVSKEDEYDWYDRNSVYERNESLKGNSTQIPHFGNLNAHISHSNPNSQRFSSNLLSKASVILGLPKQHNSSCFKDGKIRRNVKPGNARFFPKRSGSDGKRSVRVGEPSSPKVSCIGRVRSKKNRSRNNRNRPELFDTTKPAKTGLWSSFKEVLYSCRKNHAVDVKEASKKNSKAPPVQGDNQANQPGLGGLNRFVSGRRSDSWAGDALDLEKAV</sequence>
<evidence type="ECO:0000256" key="1">
    <source>
        <dbReference type="SAM" id="MobiDB-lite"/>
    </source>
</evidence>
<evidence type="ECO:0000313" key="3">
    <source>
        <dbReference type="Proteomes" id="UP000631114"/>
    </source>
</evidence>
<feature type="region of interest" description="Disordered" evidence="1">
    <location>
        <begin position="205"/>
        <end position="238"/>
    </location>
</feature>
<evidence type="ECO:0000313" key="2">
    <source>
        <dbReference type="EMBL" id="KAF9594451.1"/>
    </source>
</evidence>
<accession>A0A835H720</accession>
<feature type="region of interest" description="Disordered" evidence="1">
    <location>
        <begin position="123"/>
        <end position="153"/>
    </location>
</feature>
<comment type="caution">
    <text evidence="2">The sequence shown here is derived from an EMBL/GenBank/DDBJ whole genome shotgun (WGS) entry which is preliminary data.</text>
</comment>
<dbReference type="Proteomes" id="UP000631114">
    <property type="component" value="Unassembled WGS sequence"/>
</dbReference>
<dbReference type="PANTHER" id="PTHR34120:SF2">
    <property type="entry name" value="OS01G0860900 PROTEIN"/>
    <property type="match status" value="1"/>
</dbReference>
<keyword evidence="3" id="KW-1185">Reference proteome</keyword>
<proteinExistence type="predicted"/>
<gene>
    <name evidence="2" type="ORF">IFM89_031053</name>
</gene>
<organism evidence="2 3">
    <name type="scientific">Coptis chinensis</name>
    <dbReference type="NCBI Taxonomy" id="261450"/>
    <lineage>
        <taxon>Eukaryota</taxon>
        <taxon>Viridiplantae</taxon>
        <taxon>Streptophyta</taxon>
        <taxon>Embryophyta</taxon>
        <taxon>Tracheophyta</taxon>
        <taxon>Spermatophyta</taxon>
        <taxon>Magnoliopsida</taxon>
        <taxon>Ranunculales</taxon>
        <taxon>Ranunculaceae</taxon>
        <taxon>Coptidoideae</taxon>
        <taxon>Coptis</taxon>
    </lineage>
</organism>
<dbReference type="AlphaFoldDB" id="A0A835H720"/>
<dbReference type="EMBL" id="JADFTS010000008">
    <property type="protein sequence ID" value="KAF9594451.1"/>
    <property type="molecule type" value="Genomic_DNA"/>
</dbReference>
<reference evidence="2 3" key="1">
    <citation type="submission" date="2020-10" db="EMBL/GenBank/DDBJ databases">
        <title>The Coptis chinensis genome and diversification of protoberbering-type alkaloids.</title>
        <authorList>
            <person name="Wang B."/>
            <person name="Shu S."/>
            <person name="Song C."/>
            <person name="Liu Y."/>
        </authorList>
    </citation>
    <scope>NUCLEOTIDE SEQUENCE [LARGE SCALE GENOMIC DNA]</scope>
    <source>
        <strain evidence="2">HL-2020</strain>
        <tissue evidence="2">Leaf</tissue>
    </source>
</reference>
<protein>
    <submittedName>
        <fullName evidence="2">Uncharacterized protein</fullName>
    </submittedName>
</protein>
<dbReference type="PANTHER" id="PTHR34120">
    <property type="entry name" value="EXPRESSED PROTEIN"/>
    <property type="match status" value="1"/>
</dbReference>
<dbReference type="OrthoDB" id="696504at2759"/>
<name>A0A835H720_9MAGN</name>